<name>A0A835I9R3_9MAGN</name>
<evidence type="ECO:0000313" key="1">
    <source>
        <dbReference type="EMBL" id="KAF9613214.1"/>
    </source>
</evidence>
<sequence length="92" mass="10617">METNKSNSMSSLYNKVVEKESMRGMVSNSRPIHIRSQFGATSAAATKKVMIRSKEVDINESAEAFINRFRQQLKIERLDSIENYKKYLERGL</sequence>
<dbReference type="InterPro" id="IPR008480">
    <property type="entry name" value="DUF761_pln"/>
</dbReference>
<dbReference type="PANTHER" id="PTHR33098:SF46">
    <property type="entry name" value="COTTON FIBER PROTEIN"/>
    <property type="match status" value="1"/>
</dbReference>
<accession>A0A835I9R3</accession>
<dbReference type="EMBL" id="JADFTS010000003">
    <property type="protein sequence ID" value="KAF9613214.1"/>
    <property type="molecule type" value="Genomic_DNA"/>
</dbReference>
<reference evidence="1 2" key="1">
    <citation type="submission" date="2020-10" db="EMBL/GenBank/DDBJ databases">
        <title>The Coptis chinensis genome and diversification of protoberbering-type alkaloids.</title>
        <authorList>
            <person name="Wang B."/>
            <person name="Shu S."/>
            <person name="Song C."/>
            <person name="Liu Y."/>
        </authorList>
    </citation>
    <scope>NUCLEOTIDE SEQUENCE [LARGE SCALE GENOMIC DNA]</scope>
    <source>
        <strain evidence="1">HL-2020</strain>
        <tissue evidence="1">Leaf</tissue>
    </source>
</reference>
<dbReference type="AlphaFoldDB" id="A0A835I9R3"/>
<dbReference type="Pfam" id="PF05553">
    <property type="entry name" value="DUF761"/>
    <property type="match status" value="1"/>
</dbReference>
<dbReference type="OrthoDB" id="823920at2759"/>
<evidence type="ECO:0000313" key="2">
    <source>
        <dbReference type="Proteomes" id="UP000631114"/>
    </source>
</evidence>
<protein>
    <submittedName>
        <fullName evidence="1">Uncharacterized protein</fullName>
    </submittedName>
</protein>
<keyword evidence="2" id="KW-1185">Reference proteome</keyword>
<gene>
    <name evidence="1" type="ORF">IFM89_006315</name>
</gene>
<proteinExistence type="predicted"/>
<comment type="caution">
    <text evidence="1">The sequence shown here is derived from an EMBL/GenBank/DDBJ whole genome shotgun (WGS) entry which is preliminary data.</text>
</comment>
<organism evidence="1 2">
    <name type="scientific">Coptis chinensis</name>
    <dbReference type="NCBI Taxonomy" id="261450"/>
    <lineage>
        <taxon>Eukaryota</taxon>
        <taxon>Viridiplantae</taxon>
        <taxon>Streptophyta</taxon>
        <taxon>Embryophyta</taxon>
        <taxon>Tracheophyta</taxon>
        <taxon>Spermatophyta</taxon>
        <taxon>Magnoliopsida</taxon>
        <taxon>Ranunculales</taxon>
        <taxon>Ranunculaceae</taxon>
        <taxon>Coptidoideae</taxon>
        <taxon>Coptis</taxon>
    </lineage>
</organism>
<dbReference type="Proteomes" id="UP000631114">
    <property type="component" value="Unassembled WGS sequence"/>
</dbReference>
<dbReference type="PANTHER" id="PTHR33098">
    <property type="entry name" value="COTTON FIBER (DUF761)"/>
    <property type="match status" value="1"/>
</dbReference>